<evidence type="ECO:0000256" key="5">
    <source>
        <dbReference type="ARBA" id="ARBA00023136"/>
    </source>
</evidence>
<feature type="transmembrane region" description="Helical" evidence="6">
    <location>
        <begin position="180"/>
        <end position="200"/>
    </location>
</feature>
<dbReference type="InterPro" id="IPR001123">
    <property type="entry name" value="LeuE-type"/>
</dbReference>
<keyword evidence="5 6" id="KW-0472">Membrane</keyword>
<evidence type="ECO:0000256" key="6">
    <source>
        <dbReference type="SAM" id="Phobius"/>
    </source>
</evidence>
<gene>
    <name evidence="7" type="ORF">MU1_24080</name>
</gene>
<accession>A0ABQ6GCT9</accession>
<dbReference type="PANTHER" id="PTHR30086">
    <property type="entry name" value="ARGININE EXPORTER PROTEIN ARGO"/>
    <property type="match status" value="1"/>
</dbReference>
<feature type="transmembrane region" description="Helical" evidence="6">
    <location>
        <begin position="144"/>
        <end position="168"/>
    </location>
</feature>
<reference evidence="7 8" key="1">
    <citation type="submission" date="2023-03" db="EMBL/GenBank/DDBJ databases">
        <title>Draft genome sequence of the bacteria which degrade cell wall of Tricholomamatutake.</title>
        <authorList>
            <person name="Konishi Y."/>
            <person name="Fukuta Y."/>
            <person name="Shirasaka N."/>
        </authorList>
    </citation>
    <scope>NUCLEOTIDE SEQUENCE [LARGE SCALE GENOMIC DNA]</scope>
    <source>
        <strain evidence="8">mu1</strain>
    </source>
</reference>
<evidence type="ECO:0000256" key="4">
    <source>
        <dbReference type="ARBA" id="ARBA00022989"/>
    </source>
</evidence>
<feature type="transmembrane region" description="Helical" evidence="6">
    <location>
        <begin position="108"/>
        <end position="132"/>
    </location>
</feature>
<evidence type="ECO:0000313" key="8">
    <source>
        <dbReference type="Proteomes" id="UP001157114"/>
    </source>
</evidence>
<keyword evidence="4 6" id="KW-1133">Transmembrane helix</keyword>
<feature type="transmembrane region" description="Helical" evidence="6">
    <location>
        <begin position="6"/>
        <end position="25"/>
    </location>
</feature>
<evidence type="ECO:0000256" key="2">
    <source>
        <dbReference type="ARBA" id="ARBA00022475"/>
    </source>
</evidence>
<keyword evidence="3 6" id="KW-0812">Transmembrane</keyword>
<feature type="transmembrane region" description="Helical" evidence="6">
    <location>
        <begin position="37"/>
        <end position="58"/>
    </location>
</feature>
<dbReference type="Pfam" id="PF01810">
    <property type="entry name" value="LysE"/>
    <property type="match status" value="1"/>
</dbReference>
<organism evidence="7 8">
    <name type="scientific">Paenibacillus glycanilyticus</name>
    <dbReference type="NCBI Taxonomy" id="126569"/>
    <lineage>
        <taxon>Bacteria</taxon>
        <taxon>Bacillati</taxon>
        <taxon>Bacillota</taxon>
        <taxon>Bacilli</taxon>
        <taxon>Bacillales</taxon>
        <taxon>Paenibacillaceae</taxon>
        <taxon>Paenibacillus</taxon>
    </lineage>
</organism>
<sequence>MSMWSGVIVGLSIAAPVGPIGVLCMKRTITQGRRYGILSGLGAASADAVYGLIAAIGFTALTNILVDQQLWIRIIGGLFLLYLGYQSIRAVPGGGRELQLNNGLTKAYLTTFFLTLTNPMTILSFAAIFAGIQHTAEATTVDSLLLVAGIFVGSMLWWLFLATIVGTLRQTFNHSIMRWINVLSGLVLFGFGVWSLLSAIRMGV</sequence>
<comment type="caution">
    <text evidence="7">The sequence shown here is derived from an EMBL/GenBank/DDBJ whole genome shotgun (WGS) entry which is preliminary data.</text>
</comment>
<keyword evidence="2" id="KW-1003">Cell membrane</keyword>
<dbReference type="PANTHER" id="PTHR30086:SF20">
    <property type="entry name" value="ARGININE EXPORTER PROTEIN ARGO-RELATED"/>
    <property type="match status" value="1"/>
</dbReference>
<evidence type="ECO:0000256" key="1">
    <source>
        <dbReference type="ARBA" id="ARBA00004651"/>
    </source>
</evidence>
<proteinExistence type="predicted"/>
<comment type="subcellular location">
    <subcellularLocation>
        <location evidence="1">Cell membrane</location>
        <topology evidence="1">Multi-pass membrane protein</topology>
    </subcellularLocation>
</comment>
<keyword evidence="8" id="KW-1185">Reference proteome</keyword>
<protein>
    <submittedName>
        <fullName evidence="7">Lysine transporter LysE</fullName>
    </submittedName>
</protein>
<name>A0ABQ6GCT9_9BACL</name>
<dbReference type="EMBL" id="BSSQ01000010">
    <property type="protein sequence ID" value="GLX68063.1"/>
    <property type="molecule type" value="Genomic_DNA"/>
</dbReference>
<feature type="transmembrane region" description="Helical" evidence="6">
    <location>
        <begin position="70"/>
        <end position="88"/>
    </location>
</feature>
<dbReference type="RefSeq" id="WP_284238808.1">
    <property type="nucleotide sequence ID" value="NZ_BSSQ01000010.1"/>
</dbReference>
<dbReference type="Proteomes" id="UP001157114">
    <property type="component" value="Unassembled WGS sequence"/>
</dbReference>
<evidence type="ECO:0000313" key="7">
    <source>
        <dbReference type="EMBL" id="GLX68063.1"/>
    </source>
</evidence>
<evidence type="ECO:0000256" key="3">
    <source>
        <dbReference type="ARBA" id="ARBA00022692"/>
    </source>
</evidence>